<dbReference type="GO" id="GO:0005525">
    <property type="term" value="F:GTP binding"/>
    <property type="evidence" value="ECO:0007669"/>
    <property type="project" value="UniProtKB-KW"/>
</dbReference>
<dbReference type="CDD" id="cd03696">
    <property type="entry name" value="SelB_II"/>
    <property type="match status" value="1"/>
</dbReference>
<dbReference type="InterPro" id="IPR057335">
    <property type="entry name" value="Beta-barrel_SelB"/>
</dbReference>
<dbReference type="GO" id="GO:0003723">
    <property type="term" value="F:RNA binding"/>
    <property type="evidence" value="ECO:0007669"/>
    <property type="project" value="InterPro"/>
</dbReference>
<dbReference type="InterPro" id="IPR009001">
    <property type="entry name" value="Transl_elong_EF1A/Init_IF2_C"/>
</dbReference>
<keyword evidence="6" id="KW-0342">GTP-binding</keyword>
<dbReference type="GO" id="GO:0003746">
    <property type="term" value="F:translation elongation factor activity"/>
    <property type="evidence" value="ECO:0007669"/>
    <property type="project" value="UniProtKB-KW"/>
</dbReference>
<dbReference type="Pfam" id="PF09106">
    <property type="entry name" value="WHD_2nd_SelB"/>
    <property type="match status" value="1"/>
</dbReference>
<dbReference type="Gene3D" id="1.10.10.10">
    <property type="entry name" value="Winged helix-like DNA-binding domain superfamily/Winged helix DNA-binding domain"/>
    <property type="match status" value="3"/>
</dbReference>
<keyword evidence="4" id="KW-0547">Nucleotide-binding</keyword>
<dbReference type="NCBIfam" id="TIGR00475">
    <property type="entry name" value="selB"/>
    <property type="match status" value="1"/>
</dbReference>
<organism evidence="10 11">
    <name type="scientific">Oxobacter pfennigii</name>
    <dbReference type="NCBI Taxonomy" id="36849"/>
    <lineage>
        <taxon>Bacteria</taxon>
        <taxon>Bacillati</taxon>
        <taxon>Bacillota</taxon>
        <taxon>Clostridia</taxon>
        <taxon>Eubacteriales</taxon>
        <taxon>Clostridiaceae</taxon>
        <taxon>Oxobacter</taxon>
    </lineage>
</organism>
<dbReference type="EMBL" id="LKET01000032">
    <property type="protein sequence ID" value="KPU44145.1"/>
    <property type="molecule type" value="Genomic_DNA"/>
</dbReference>
<keyword evidence="5" id="KW-0648">Protein biosynthesis</keyword>
<dbReference type="PATRIC" id="fig|36849.3.peg.2438"/>
<dbReference type="SUPFAM" id="SSF50447">
    <property type="entry name" value="Translation proteins"/>
    <property type="match status" value="1"/>
</dbReference>
<name>A0A0P8W7Z0_9CLOT</name>
<dbReference type="PANTHER" id="PTHR43721">
    <property type="entry name" value="ELONGATION FACTOR TU-RELATED"/>
    <property type="match status" value="1"/>
</dbReference>
<dbReference type="PROSITE" id="PS51722">
    <property type="entry name" value="G_TR_2"/>
    <property type="match status" value="1"/>
</dbReference>
<dbReference type="CDD" id="cd04171">
    <property type="entry name" value="SelB"/>
    <property type="match status" value="1"/>
</dbReference>
<sequence length="636" mass="71245">MKHIIIGTAGHIDHGKTTLIKALTGRDTDTLREEKERGISINLGFTYFDLPSGKRAGIVDVPGHEKFIKNMLAGVSGIDMVLLVIAADEGIMPQTREHLNILSLLDVKKGIVVITKKDMVDDEWLEVITDDISEYLKGSFLENADMVFVSSVNGDGIGELIEKIDKLSEEVTEKTSDDSFRLPIDRVFTISGFGTVITGTLVNGSVSEGDKIEVYPNNIITKVRSIHVHDQPVKEAYAGQRVAINISNVKVEDIKRGDVAAEAGSMESSMMIDCRLNYLKDAEKPLENRDRVRIYHGTNEVFGRVYLLDKEVLEPGETCLAQIRLEIPLPSQRGDKYVIRAYSPMITIGGGTIIDPYPAKHKRFDKKVIAELSTKEKGNPKDIIEQVIFKNSRNFPNMGSIIKLSGSKETEAGGILAELLEEGKILSFNAGEGICYAHTKFINALSAEITVQLNEFHRTNPLKYGMAKEEVKSRIFESNIRQKLFDDVLAYFQDKKLIKANQKYLSLYNHDITLTPLQQEIKAKLEDIYKSAGINVPNFQEATDKTGKDSNTVKKVFELMIDTGELIKINEEMTIASDIYLKAIDCVRNIVKNEGEVTLAQYRDALNTSRKYAVALLEYFDQHKITKRIGDKRVLY</sequence>
<dbReference type="InterPro" id="IPR004535">
    <property type="entry name" value="Transl_elong_SelB"/>
</dbReference>
<dbReference type="FunFam" id="3.40.50.300:FF:001064">
    <property type="entry name" value="Selenocysteine-specific translation elongation factor"/>
    <property type="match status" value="1"/>
</dbReference>
<dbReference type="InterPro" id="IPR036390">
    <property type="entry name" value="WH_DNA-bd_sf"/>
</dbReference>
<dbReference type="Pfam" id="PF09107">
    <property type="entry name" value="WHD_3rd_SelB"/>
    <property type="match status" value="1"/>
</dbReference>
<dbReference type="Pfam" id="PF25461">
    <property type="entry name" value="Beta-barrel_SelB"/>
    <property type="match status" value="1"/>
</dbReference>
<dbReference type="InterPro" id="IPR031157">
    <property type="entry name" value="G_TR_CS"/>
</dbReference>
<gene>
    <name evidence="10" type="primary">selB</name>
    <name evidence="10" type="ORF">OXPF_23130</name>
</gene>
<dbReference type="InterPro" id="IPR009000">
    <property type="entry name" value="Transl_B-barrel_sf"/>
</dbReference>
<dbReference type="InterPro" id="IPR005225">
    <property type="entry name" value="Small_GTP-bd"/>
</dbReference>
<dbReference type="Pfam" id="PF03144">
    <property type="entry name" value="GTP_EFTU_D2"/>
    <property type="match status" value="1"/>
</dbReference>
<dbReference type="PROSITE" id="PS00301">
    <property type="entry name" value="G_TR_1"/>
    <property type="match status" value="1"/>
</dbReference>
<dbReference type="NCBIfam" id="TIGR00231">
    <property type="entry name" value="small_GTP"/>
    <property type="match status" value="1"/>
</dbReference>
<dbReference type="InterPro" id="IPR004161">
    <property type="entry name" value="EFTu-like_2"/>
</dbReference>
<dbReference type="GO" id="GO:0003924">
    <property type="term" value="F:GTPase activity"/>
    <property type="evidence" value="ECO:0007669"/>
    <property type="project" value="InterPro"/>
</dbReference>
<dbReference type="SUPFAM" id="SSF52540">
    <property type="entry name" value="P-loop containing nucleoside triphosphate hydrolases"/>
    <property type="match status" value="1"/>
</dbReference>
<evidence type="ECO:0000256" key="2">
    <source>
        <dbReference type="ARBA" id="ARBA00015953"/>
    </source>
</evidence>
<evidence type="ECO:0000256" key="7">
    <source>
        <dbReference type="ARBA" id="ARBA00025526"/>
    </source>
</evidence>
<keyword evidence="3" id="KW-0963">Cytoplasm</keyword>
<dbReference type="Pfam" id="PF00009">
    <property type="entry name" value="GTP_EFTU"/>
    <property type="match status" value="1"/>
</dbReference>
<comment type="subcellular location">
    <subcellularLocation>
        <location evidence="1">Cytoplasm</location>
    </subcellularLocation>
</comment>
<evidence type="ECO:0000256" key="1">
    <source>
        <dbReference type="ARBA" id="ARBA00004496"/>
    </source>
</evidence>
<comment type="function">
    <text evidence="7">Translation factor necessary for the incorporation of selenocysteine into proteins. It probably replaces EF-Tu for the insertion of selenocysteine directed by the UGA codon. SelB binds GTP and GDP.</text>
</comment>
<evidence type="ECO:0000256" key="4">
    <source>
        <dbReference type="ARBA" id="ARBA00022741"/>
    </source>
</evidence>
<dbReference type="GO" id="GO:0001514">
    <property type="term" value="P:selenocysteine incorporation"/>
    <property type="evidence" value="ECO:0007669"/>
    <property type="project" value="InterPro"/>
</dbReference>
<dbReference type="InterPro" id="IPR015191">
    <property type="entry name" value="SelB_WHD4"/>
</dbReference>
<evidence type="ECO:0000256" key="6">
    <source>
        <dbReference type="ARBA" id="ARBA00023134"/>
    </source>
</evidence>
<evidence type="ECO:0000256" key="5">
    <source>
        <dbReference type="ARBA" id="ARBA00022917"/>
    </source>
</evidence>
<dbReference type="InterPro" id="IPR050055">
    <property type="entry name" value="EF-Tu_GTPase"/>
</dbReference>
<evidence type="ECO:0000256" key="8">
    <source>
        <dbReference type="ARBA" id="ARBA00031615"/>
    </source>
</evidence>
<dbReference type="Gene3D" id="3.40.50.300">
    <property type="entry name" value="P-loop containing nucleotide triphosphate hydrolases"/>
    <property type="match status" value="1"/>
</dbReference>
<dbReference type="InterPro" id="IPR027417">
    <property type="entry name" value="P-loop_NTPase"/>
</dbReference>
<dbReference type="InterPro" id="IPR000795">
    <property type="entry name" value="T_Tr_GTP-bd_dom"/>
</dbReference>
<evidence type="ECO:0000313" key="10">
    <source>
        <dbReference type="EMBL" id="KPU44145.1"/>
    </source>
</evidence>
<evidence type="ECO:0000256" key="3">
    <source>
        <dbReference type="ARBA" id="ARBA00022490"/>
    </source>
</evidence>
<reference evidence="10 11" key="1">
    <citation type="submission" date="2015-09" db="EMBL/GenBank/DDBJ databases">
        <title>Genome sequence of Oxobacter pfennigii DSM 3222.</title>
        <authorList>
            <person name="Poehlein A."/>
            <person name="Bengelsdorf F.R."/>
            <person name="Schiel-Bengelsdorf B."/>
            <person name="Duerre P."/>
            <person name="Daniel R."/>
        </authorList>
    </citation>
    <scope>NUCLEOTIDE SEQUENCE [LARGE SCALE GENOMIC DNA]</scope>
    <source>
        <strain evidence="10 11">DSM 3222</strain>
    </source>
</reference>
<proteinExistence type="predicted"/>
<dbReference type="SUPFAM" id="SSF46785">
    <property type="entry name" value="Winged helix' DNA-binding domain"/>
    <property type="match status" value="3"/>
</dbReference>
<keyword evidence="10" id="KW-0251">Elongation factor</keyword>
<feature type="domain" description="Tr-type G" evidence="9">
    <location>
        <begin position="1"/>
        <end position="172"/>
    </location>
</feature>
<dbReference type="Proteomes" id="UP000050326">
    <property type="component" value="Unassembled WGS sequence"/>
</dbReference>
<evidence type="ECO:0000313" key="11">
    <source>
        <dbReference type="Proteomes" id="UP000050326"/>
    </source>
</evidence>
<dbReference type="AlphaFoldDB" id="A0A0P8W7Z0"/>
<dbReference type="STRING" id="36849.OXPF_23130"/>
<dbReference type="RefSeq" id="WP_054875340.1">
    <property type="nucleotide sequence ID" value="NZ_LKET01000032.1"/>
</dbReference>
<protein>
    <recommendedName>
        <fullName evidence="2">Selenocysteine-specific elongation factor</fullName>
    </recommendedName>
    <alternativeName>
        <fullName evidence="8">SelB translation factor</fullName>
    </alternativeName>
</protein>
<evidence type="ECO:0000259" key="9">
    <source>
        <dbReference type="PROSITE" id="PS51722"/>
    </source>
</evidence>
<dbReference type="Gene3D" id="2.40.30.10">
    <property type="entry name" value="Translation factors"/>
    <property type="match status" value="1"/>
</dbReference>
<dbReference type="OrthoDB" id="9804504at2"/>
<dbReference type="SUPFAM" id="SSF50465">
    <property type="entry name" value="EF-Tu/eEF-1alpha/eIF2-gamma C-terminal domain"/>
    <property type="match status" value="1"/>
</dbReference>
<dbReference type="PRINTS" id="PR00315">
    <property type="entry name" value="ELONGATNFCT"/>
</dbReference>
<dbReference type="CDD" id="cd15491">
    <property type="entry name" value="selB_III"/>
    <property type="match status" value="1"/>
</dbReference>
<keyword evidence="11" id="KW-1185">Reference proteome</keyword>
<dbReference type="GO" id="GO:0005829">
    <property type="term" value="C:cytosol"/>
    <property type="evidence" value="ECO:0007669"/>
    <property type="project" value="TreeGrafter"/>
</dbReference>
<accession>A0A0P8W7Z0</accession>
<dbReference type="InterPro" id="IPR015190">
    <property type="entry name" value="Elong_fac_SelB-wing-hlx_typ-2"/>
</dbReference>
<dbReference type="PANTHER" id="PTHR43721:SF22">
    <property type="entry name" value="ELONGATION FACTOR TU, MITOCHONDRIAL"/>
    <property type="match status" value="1"/>
</dbReference>
<dbReference type="InterPro" id="IPR036388">
    <property type="entry name" value="WH-like_DNA-bd_sf"/>
</dbReference>
<comment type="caution">
    <text evidence="10">The sequence shown here is derived from an EMBL/GenBank/DDBJ whole genome shotgun (WGS) entry which is preliminary data.</text>
</comment>